<evidence type="ECO:0000256" key="2">
    <source>
        <dbReference type="ARBA" id="ARBA00022643"/>
    </source>
</evidence>
<dbReference type="AlphaFoldDB" id="A0AAE3T1M1"/>
<keyword evidence="3" id="KW-0560">Oxidoreductase</keyword>
<gene>
    <name evidence="5" type="ORF">PGB34_14205</name>
</gene>
<dbReference type="GO" id="GO:0016491">
    <property type="term" value="F:oxidoreductase activity"/>
    <property type="evidence" value="ECO:0007669"/>
    <property type="project" value="UniProtKB-KW"/>
</dbReference>
<dbReference type="SUPFAM" id="SSF55469">
    <property type="entry name" value="FMN-dependent nitroreductase-like"/>
    <property type="match status" value="1"/>
</dbReference>
<dbReference type="PANTHER" id="PTHR23026">
    <property type="entry name" value="NADPH NITROREDUCTASE"/>
    <property type="match status" value="1"/>
</dbReference>
<keyword evidence="2" id="KW-0288">FMN</keyword>
<dbReference type="PANTHER" id="PTHR23026:SF90">
    <property type="entry name" value="IODOTYROSINE DEIODINASE 1"/>
    <property type="match status" value="1"/>
</dbReference>
<proteinExistence type="predicted"/>
<reference evidence="5" key="1">
    <citation type="submission" date="2023-01" db="EMBL/GenBank/DDBJ databases">
        <title>Xenophilus mangrovi sp. nov., isolated from soil of Mangrove nature reserve.</title>
        <authorList>
            <person name="Xu S."/>
            <person name="Liu Z."/>
            <person name="Xu Y."/>
        </authorList>
    </citation>
    <scope>NUCLEOTIDE SEQUENCE</scope>
    <source>
        <strain evidence="5">YW8</strain>
    </source>
</reference>
<dbReference type="EMBL" id="JAQIPB010000006">
    <property type="protein sequence ID" value="MDA7417517.1"/>
    <property type="molecule type" value="Genomic_DNA"/>
</dbReference>
<dbReference type="InterPro" id="IPR000415">
    <property type="entry name" value="Nitroreductase-like"/>
</dbReference>
<feature type="domain" description="Nitroreductase" evidence="4">
    <location>
        <begin position="12"/>
        <end position="202"/>
    </location>
</feature>
<dbReference type="Gene3D" id="3.40.109.10">
    <property type="entry name" value="NADH Oxidase"/>
    <property type="match status" value="1"/>
</dbReference>
<dbReference type="Proteomes" id="UP001212602">
    <property type="component" value="Unassembled WGS sequence"/>
</dbReference>
<evidence type="ECO:0000256" key="3">
    <source>
        <dbReference type="ARBA" id="ARBA00023002"/>
    </source>
</evidence>
<accession>A0AAE3T1M1</accession>
<keyword evidence="6" id="KW-1185">Reference proteome</keyword>
<dbReference type="Pfam" id="PF00881">
    <property type="entry name" value="Nitroreductase"/>
    <property type="match status" value="1"/>
</dbReference>
<organism evidence="5 6">
    <name type="scientific">Xenophilus arseniciresistens</name>
    <dbReference type="NCBI Taxonomy" id="1283306"/>
    <lineage>
        <taxon>Bacteria</taxon>
        <taxon>Pseudomonadati</taxon>
        <taxon>Pseudomonadota</taxon>
        <taxon>Betaproteobacteria</taxon>
        <taxon>Burkholderiales</taxon>
        <taxon>Comamonadaceae</taxon>
        <taxon>Xenophilus</taxon>
    </lineage>
</organism>
<protein>
    <submittedName>
        <fullName evidence="5">Nitroreductase</fullName>
    </submittedName>
</protein>
<dbReference type="InterPro" id="IPR029479">
    <property type="entry name" value="Nitroreductase"/>
</dbReference>
<sequence>MNAPSSSVLDAVRSRLSVRAFLPEPVPPSLIRELLVQAARAPSGGNVQPWHIDVLAGEALAAFRQRMRERLAPGAEPEEPAYEIYPAALPEPWRSRRFRIGEALYARLRIPREDKAARLRWFANNFDFFGAPLALMCSVDRRMGPPQWSDLGMFLQTLMLLLRERGLDSCAQECWALYPRTVAGFLQWPGDRMIFCGMAIGRRDAAHPVNGLQSERAPLQEWARFHGC</sequence>
<dbReference type="InterPro" id="IPR050627">
    <property type="entry name" value="Nitroreductase/BluB"/>
</dbReference>
<evidence type="ECO:0000256" key="1">
    <source>
        <dbReference type="ARBA" id="ARBA00022630"/>
    </source>
</evidence>
<keyword evidence="1" id="KW-0285">Flavoprotein</keyword>
<evidence type="ECO:0000313" key="5">
    <source>
        <dbReference type="EMBL" id="MDA7417517.1"/>
    </source>
</evidence>
<dbReference type="CDD" id="cd02136">
    <property type="entry name" value="PnbA_NfnB-like"/>
    <property type="match status" value="1"/>
</dbReference>
<evidence type="ECO:0000259" key="4">
    <source>
        <dbReference type="Pfam" id="PF00881"/>
    </source>
</evidence>
<dbReference type="RefSeq" id="WP_271428737.1">
    <property type="nucleotide sequence ID" value="NZ_JAQIPB010000006.1"/>
</dbReference>
<name>A0AAE3T1M1_9BURK</name>
<comment type="caution">
    <text evidence="5">The sequence shown here is derived from an EMBL/GenBank/DDBJ whole genome shotgun (WGS) entry which is preliminary data.</text>
</comment>
<evidence type="ECO:0000313" key="6">
    <source>
        <dbReference type="Proteomes" id="UP001212602"/>
    </source>
</evidence>